<evidence type="ECO:0000256" key="5">
    <source>
        <dbReference type="ARBA" id="ARBA00022692"/>
    </source>
</evidence>
<dbReference type="Gene3D" id="3.30.70.1430">
    <property type="entry name" value="Multidrug efflux transporter AcrB pore domain"/>
    <property type="match status" value="2"/>
</dbReference>
<feature type="transmembrane region" description="Helical" evidence="8">
    <location>
        <begin position="910"/>
        <end position="930"/>
    </location>
</feature>
<evidence type="ECO:0000256" key="8">
    <source>
        <dbReference type="RuleBase" id="RU365088"/>
    </source>
</evidence>
<dbReference type="EMBL" id="BQKM01000011">
    <property type="protein sequence ID" value="GJN54398.1"/>
    <property type="molecule type" value="Genomic_DNA"/>
</dbReference>
<dbReference type="PANTHER" id="PTHR32063">
    <property type="match status" value="1"/>
</dbReference>
<feature type="transmembrane region" description="Helical" evidence="8">
    <location>
        <begin position="389"/>
        <end position="413"/>
    </location>
</feature>
<feature type="transmembrane region" description="Helical" evidence="8">
    <location>
        <begin position="1032"/>
        <end position="1052"/>
    </location>
</feature>
<dbReference type="NCBIfam" id="TIGR00710">
    <property type="entry name" value="efflux_Bcr_CflA"/>
    <property type="match status" value="1"/>
</dbReference>
<feature type="transmembrane region" description="Helical" evidence="8">
    <location>
        <begin position="1337"/>
        <end position="1356"/>
    </location>
</feature>
<evidence type="ECO:0000256" key="4">
    <source>
        <dbReference type="ARBA" id="ARBA00022475"/>
    </source>
</evidence>
<feature type="transmembrane region" description="Helical" evidence="8">
    <location>
        <begin position="1363"/>
        <end position="1386"/>
    </location>
</feature>
<comment type="similarity">
    <text evidence="2 8">Belongs to the major facilitator superfamily. Bcr/CmlA family.</text>
</comment>
<dbReference type="PRINTS" id="PR00702">
    <property type="entry name" value="ACRIFLAVINRP"/>
</dbReference>
<dbReference type="InterPro" id="IPR001036">
    <property type="entry name" value="Acrflvin-R"/>
</dbReference>
<feature type="transmembrane region" description="Helical" evidence="8">
    <location>
        <begin position="859"/>
        <end position="877"/>
    </location>
</feature>
<feature type="transmembrane region" description="Helical" evidence="8">
    <location>
        <begin position="526"/>
        <end position="546"/>
    </location>
</feature>
<feature type="transmembrane region" description="Helical" evidence="8">
    <location>
        <begin position="434"/>
        <end position="453"/>
    </location>
</feature>
<evidence type="ECO:0000259" key="9">
    <source>
        <dbReference type="PROSITE" id="PS50850"/>
    </source>
</evidence>
<dbReference type="Pfam" id="PF07690">
    <property type="entry name" value="MFS_1"/>
    <property type="match status" value="1"/>
</dbReference>
<feature type="transmembrane region" description="Helical" evidence="8">
    <location>
        <begin position="1128"/>
        <end position="1145"/>
    </location>
</feature>
<dbReference type="SUPFAM" id="SSF82714">
    <property type="entry name" value="Multidrug efflux transporter AcrB TolC docking domain, DN and DC subdomains"/>
    <property type="match status" value="2"/>
</dbReference>
<dbReference type="Gene3D" id="1.20.1640.10">
    <property type="entry name" value="Multidrug efflux transporter AcrB transmembrane domain"/>
    <property type="match status" value="2"/>
</dbReference>
<dbReference type="KEGG" id="ptw:TUM18999_37860"/>
<evidence type="ECO:0000313" key="10">
    <source>
        <dbReference type="EMBL" id="BCG25595.1"/>
    </source>
</evidence>
<dbReference type="InterPro" id="IPR004812">
    <property type="entry name" value="Efflux_drug-R_Bcr/CmlA"/>
</dbReference>
<keyword evidence="13" id="KW-1185">Reference proteome</keyword>
<gene>
    <name evidence="10" type="ORF">TUM18999_37860</name>
    <name evidence="11" type="ORF">TUM20286_41500</name>
</gene>
<keyword evidence="4" id="KW-1003">Cell membrane</keyword>
<dbReference type="Gene3D" id="3.30.70.1320">
    <property type="entry name" value="Multidrug efflux transporter AcrB pore domain like"/>
    <property type="match status" value="1"/>
</dbReference>
<feature type="transmembrane region" description="Helical" evidence="8">
    <location>
        <begin position="961"/>
        <end position="981"/>
    </location>
</feature>
<evidence type="ECO:0000313" key="12">
    <source>
        <dbReference type="Proteomes" id="UP000509383"/>
    </source>
</evidence>
<feature type="transmembrane region" description="Helical" evidence="8">
    <location>
        <begin position="465"/>
        <end position="487"/>
    </location>
</feature>
<feature type="transmembrane region" description="Helical" evidence="8">
    <location>
        <begin position="363"/>
        <end position="383"/>
    </location>
</feature>
<evidence type="ECO:0000256" key="6">
    <source>
        <dbReference type="ARBA" id="ARBA00022989"/>
    </source>
</evidence>
<dbReference type="SUPFAM" id="SSF82693">
    <property type="entry name" value="Multidrug efflux transporter AcrB pore domain, PN1, PN2, PC1 and PC2 subdomains"/>
    <property type="match status" value="3"/>
</dbReference>
<dbReference type="InterPro" id="IPR020846">
    <property type="entry name" value="MFS_dom"/>
</dbReference>
<comment type="subcellular location">
    <subcellularLocation>
        <location evidence="8">Cell inner membrane</location>
        <topology evidence="8">Multi-pass membrane protein</topology>
    </subcellularLocation>
    <subcellularLocation>
        <location evidence="1">Cell membrane</location>
        <topology evidence="1">Multi-pass membrane protein</topology>
    </subcellularLocation>
</comment>
<dbReference type="PANTHER" id="PTHR32063:SF18">
    <property type="entry name" value="CATION EFFLUX SYSTEM PROTEIN"/>
    <property type="match status" value="1"/>
</dbReference>
<dbReference type="EMBL" id="AP023189">
    <property type="protein sequence ID" value="BCG25595.1"/>
    <property type="molecule type" value="Genomic_DNA"/>
</dbReference>
<evidence type="ECO:0000313" key="11">
    <source>
        <dbReference type="EMBL" id="GJN54398.1"/>
    </source>
</evidence>
<dbReference type="Pfam" id="PF00873">
    <property type="entry name" value="ACR_tran"/>
    <property type="match status" value="1"/>
</dbReference>
<dbReference type="InterPro" id="IPR011701">
    <property type="entry name" value="MFS"/>
</dbReference>
<feature type="transmembrane region" description="Helical" evidence="8">
    <location>
        <begin position="337"/>
        <end position="356"/>
    </location>
</feature>
<dbReference type="PROSITE" id="PS50850">
    <property type="entry name" value="MFS"/>
    <property type="match status" value="1"/>
</dbReference>
<reference evidence="10 12" key="1">
    <citation type="submission" date="2020-05" db="EMBL/GenBank/DDBJ databases">
        <title>Characterization of novel class B3 metallo-beta-lactamase from novel Pseudomonas species.</title>
        <authorList>
            <person name="Yamada K."/>
            <person name="Aoki K."/>
            <person name="Ishii Y."/>
        </authorList>
    </citation>
    <scope>NUCLEOTIDE SEQUENCE [LARGE SCALE GENOMIC DNA]</scope>
    <source>
        <strain evidence="10 12">TUM18999</strain>
        <strain evidence="11 13">TUM20286</strain>
    </source>
</reference>
<dbReference type="Gene3D" id="1.20.1720.10">
    <property type="entry name" value="Multidrug resistance protein D"/>
    <property type="match status" value="1"/>
</dbReference>
<evidence type="ECO:0000256" key="3">
    <source>
        <dbReference type="ARBA" id="ARBA00022448"/>
    </source>
</evidence>
<feature type="transmembrane region" description="Helical" evidence="8">
    <location>
        <begin position="1275"/>
        <end position="1296"/>
    </location>
</feature>
<proteinExistence type="inferred from homology"/>
<feature type="transmembrane region" description="Helical" evidence="8">
    <location>
        <begin position="1064"/>
        <end position="1087"/>
    </location>
</feature>
<name>A0A6J4E825_9PSED</name>
<feature type="transmembrane region" description="Helical" evidence="8">
    <location>
        <begin position="1185"/>
        <end position="1207"/>
    </location>
</feature>
<keyword evidence="3 8" id="KW-0813">Transport</keyword>
<organism evidence="10 12">
    <name type="scientific">Pseudomonas tohonis</name>
    <dbReference type="NCBI Taxonomy" id="2725477"/>
    <lineage>
        <taxon>Bacteria</taxon>
        <taxon>Pseudomonadati</taxon>
        <taxon>Pseudomonadota</taxon>
        <taxon>Gammaproteobacteria</taxon>
        <taxon>Pseudomonadales</taxon>
        <taxon>Pseudomonadaceae</taxon>
        <taxon>Pseudomonas</taxon>
    </lineage>
</organism>
<evidence type="ECO:0000256" key="1">
    <source>
        <dbReference type="ARBA" id="ARBA00004651"/>
    </source>
</evidence>
<dbReference type="GO" id="GO:0042910">
    <property type="term" value="F:xenobiotic transmembrane transporter activity"/>
    <property type="evidence" value="ECO:0007669"/>
    <property type="project" value="InterPro"/>
</dbReference>
<evidence type="ECO:0000256" key="2">
    <source>
        <dbReference type="ARBA" id="ARBA00006236"/>
    </source>
</evidence>
<dbReference type="InterPro" id="IPR027463">
    <property type="entry name" value="AcrB_DN_DC_subdom"/>
</dbReference>
<feature type="transmembrane region" description="Helical" evidence="8">
    <location>
        <begin position="884"/>
        <end position="904"/>
    </location>
</feature>
<evidence type="ECO:0000256" key="7">
    <source>
        <dbReference type="ARBA" id="ARBA00023136"/>
    </source>
</evidence>
<feature type="transmembrane region" description="Helical" evidence="8">
    <location>
        <begin position="987"/>
        <end position="1011"/>
    </location>
</feature>
<keyword evidence="8" id="KW-0997">Cell inner membrane</keyword>
<feature type="transmembrane region" description="Helical" evidence="8">
    <location>
        <begin position="1303"/>
        <end position="1325"/>
    </location>
</feature>
<dbReference type="GO" id="GO:0005886">
    <property type="term" value="C:plasma membrane"/>
    <property type="evidence" value="ECO:0007669"/>
    <property type="project" value="UniProtKB-SubCell"/>
</dbReference>
<dbReference type="Proteomes" id="UP000509383">
    <property type="component" value="Chromosome"/>
</dbReference>
<feature type="transmembrane region" description="Helical" evidence="8">
    <location>
        <begin position="1157"/>
        <end position="1179"/>
    </location>
</feature>
<keyword evidence="6 8" id="KW-1133">Transmembrane helix</keyword>
<dbReference type="SUPFAM" id="SSF103473">
    <property type="entry name" value="MFS general substrate transporter"/>
    <property type="match status" value="1"/>
</dbReference>
<comment type="caution">
    <text evidence="8">Lacks conserved residue(s) required for the propagation of feature annotation.</text>
</comment>
<dbReference type="Gene3D" id="3.30.2090.10">
    <property type="entry name" value="Multidrug efflux transporter AcrB TolC docking domain, DN and DC subdomains"/>
    <property type="match status" value="2"/>
</dbReference>
<keyword evidence="7 8" id="KW-0472">Membrane</keyword>
<evidence type="ECO:0000313" key="13">
    <source>
        <dbReference type="Proteomes" id="UP001054892"/>
    </source>
</evidence>
<dbReference type="SUPFAM" id="SSF82866">
    <property type="entry name" value="Multidrug efflux transporter AcrB transmembrane domain"/>
    <property type="match status" value="2"/>
</dbReference>
<feature type="transmembrane region" description="Helical" evidence="8">
    <location>
        <begin position="1099"/>
        <end position="1116"/>
    </location>
</feature>
<feature type="domain" description="Major facilitator superfamily (MFS) profile" evidence="9">
    <location>
        <begin position="983"/>
        <end position="1417"/>
    </location>
</feature>
<dbReference type="GO" id="GO:1990961">
    <property type="term" value="P:xenobiotic detoxification by transmembrane export across the plasma membrane"/>
    <property type="evidence" value="ECO:0007669"/>
    <property type="project" value="InterPro"/>
</dbReference>
<dbReference type="Proteomes" id="UP001054892">
    <property type="component" value="Unassembled WGS sequence"/>
</dbReference>
<dbReference type="InterPro" id="IPR036259">
    <property type="entry name" value="MFS_trans_sf"/>
</dbReference>
<protein>
    <recommendedName>
        <fullName evidence="8">Bcr/CflA family efflux transporter</fullName>
    </recommendedName>
</protein>
<dbReference type="CDD" id="cd17320">
    <property type="entry name" value="MFS_MdfA_MDR_like"/>
    <property type="match status" value="1"/>
</dbReference>
<feature type="transmembrane region" description="Helical" evidence="8">
    <location>
        <begin position="1392"/>
        <end position="1410"/>
    </location>
</feature>
<dbReference type="Gene3D" id="3.30.70.1440">
    <property type="entry name" value="Multidrug efflux transporter AcrB pore domain"/>
    <property type="match status" value="1"/>
</dbReference>
<keyword evidence="5 8" id="KW-0812">Transmembrane</keyword>
<feature type="transmembrane region" description="Helical" evidence="8">
    <location>
        <begin position="1239"/>
        <end position="1263"/>
    </location>
</feature>
<accession>A0A6J4E825</accession>
<sequence length="1426" mass="153016">MRGLNLSEIAVRNPAVTLFLIIAVILSGVFAFGKLGRAEDPSFTVKTMTVTAAWPGATAREMQEQVADRLEKRLQELDFYDRVETIAQPGFVSMKVQFLESTRPGDIQELFYQTRKKLSDEAARLPRGVQGPFFNDEYSDVYFALYALEAKDLPHRELVKMAEDLRQGFLRLPGVKKVNILGEQAQRVFVEFSYQRLATLGIKPEQIFAALAAQNGVSPAGFVETAGPRAYIRIDGAFDTLALIENVPIAAGGKVLRIADVATVSRGYEDPASYRIRHQGDPALMLGVIMEPHFNGLDLDRTLQAEEDRIHADLPLGVSFDKVSDQAKNIRLAVDEFMLKFFVALAVVMLISLLALGFRVGLVVAAAVPLTLSIVFVIMLMTGREFDRITLGALILSLGLLVDDAIIAIEMMVVKLEEGFDRMKAATFAWSSTAAPMLTGTLVTIIGFLPVGFARSGAGEYAGNIFWIVGFALIASWLVAVVFTPYLGVKMLPRIAPVPGGHDALYAGPWYARLRRLVSACVEHRWRVTALVLGAFVLCVLGMGAVKKQFFPNSDRSELILEVYMPPGSAFKATEAVVAQVEKALLEEPQTKMVDAYVGGGAPRFFLSLNPELPDPAFAKLIVQTASAQDRDALKARMRERIAAGEFPSARVRVTQLLFGPPVPFPVVFRVAGPDADVLRGIAEDVRQVVAANALTRDSFLDWGERTSAYRLVLDQDRLRLLGFTPDQVRSQVNALLTGNNVTEVREGTRNVLVIARALDDQRENLGNLADLTLTNAAGQSVALEQVGRFQAVMEDPVLKRRDRDITFEVRADIVDGTQPPDVEMAVWRDLQPLLAQLPAGYRVEIAGPVEESAKANKALAALFPIMILLTLVVIMFQVRSFGVMFMVFATAPLGLIGAVPTLLLFDQPFGFNAILGLIGIGGILMRNTLIFTDQIRQNREAGQEVREAIIEATVRRARPVVLTALAAALAFIPLTLSVFWSSLAFVLIGGVLVGTLLTLLFLPALCTLVLSRKPRRSQEDAPMDATRRSGLLLTLLIVLCGLGEISTQMLLPSLAAIEHTLAAGPGSSLVALSVFVGAFGVGQLFFGPLSDRIGRKPVLLAGVATYVLASLWMAFAHSMPEFIAGRALQGLGACAALVVARAIVRDVWREKAGPIMALTVIGMLCTIMLSPVIGGLIATRFGSWRAVVVATVIIGILALLACALLYRESNQARDPLAGRIATLAGNYRALLRGAEVRAFSFAIAGTYGAMFCVIAGSSRVFVGQLGLSPTQYGLVFGGIVSGLIAGAILSNRLILKWGPARLVGMGTALVATGAVLTLAILLAAGPSVPGLLLPQVLLTLGAGMVLPGSVAGAVIPNPTRAGLAAGFIGFAQMAGATLSGLLLSALQNDSALPMIGLNVTFALAAFGLFRLARAHQARAVALATD</sequence>